<gene>
    <name evidence="8" type="ORF">N8I77_013325</name>
</gene>
<evidence type="ECO:0000313" key="9">
    <source>
        <dbReference type="Proteomes" id="UP001265746"/>
    </source>
</evidence>
<evidence type="ECO:0000256" key="5">
    <source>
        <dbReference type="ARBA" id="ARBA00038359"/>
    </source>
</evidence>
<feature type="transmembrane region" description="Helical" evidence="6">
    <location>
        <begin position="26"/>
        <end position="47"/>
    </location>
</feature>
<sequence length="294" mass="32760">MSTKGGLDSYSPEYLAEDDSQSLIDASVAVIVVITIVYAMFLISRLFCAEHNHWEFRVLYPFSYLLCLGLCINGILFVKVAGAGRHLAYWLIHDPSVIVPFLKIQTAGEFIYMAGVTFPKVAILILYLRVFVERKVRIITWIVIGVVLANWVAVGIIAALVTCQPFAFKWDKTIPGGHCANLMAAYKYVSIPNILTDLAVAILPLSTLYHLQMSRTRKIGICLTFMAGSLGIITSVIRFVGFYESNLESDLWLLGVKTTIYTMIEPSAYFICSCLPGMSPLRSYLRWFGCQAPA</sequence>
<proteinExistence type="inferred from homology"/>
<dbReference type="InterPro" id="IPR052337">
    <property type="entry name" value="SAT4-like"/>
</dbReference>
<comment type="similarity">
    <text evidence="5">Belongs to the SAT4 family.</text>
</comment>
<evidence type="ECO:0000313" key="8">
    <source>
        <dbReference type="EMBL" id="KAK2596435.1"/>
    </source>
</evidence>
<comment type="caution">
    <text evidence="8">The sequence shown here is derived from an EMBL/GenBank/DDBJ whole genome shotgun (WGS) entry which is preliminary data.</text>
</comment>
<evidence type="ECO:0000259" key="7">
    <source>
        <dbReference type="Pfam" id="PF20684"/>
    </source>
</evidence>
<keyword evidence="9" id="KW-1185">Reference proteome</keyword>
<dbReference type="AlphaFoldDB" id="A0AAD9VY57"/>
<feature type="transmembrane region" description="Helical" evidence="6">
    <location>
        <begin position="59"/>
        <end position="81"/>
    </location>
</feature>
<dbReference type="PANTHER" id="PTHR33048">
    <property type="entry name" value="PTH11-LIKE INTEGRAL MEMBRANE PROTEIN (AFU_ORTHOLOGUE AFUA_5G11245)"/>
    <property type="match status" value="1"/>
</dbReference>
<evidence type="ECO:0000256" key="6">
    <source>
        <dbReference type="SAM" id="Phobius"/>
    </source>
</evidence>
<evidence type="ECO:0000256" key="1">
    <source>
        <dbReference type="ARBA" id="ARBA00004141"/>
    </source>
</evidence>
<keyword evidence="4 6" id="KW-0472">Membrane</keyword>
<evidence type="ECO:0000256" key="4">
    <source>
        <dbReference type="ARBA" id="ARBA00023136"/>
    </source>
</evidence>
<reference evidence="8" key="1">
    <citation type="submission" date="2023-06" db="EMBL/GenBank/DDBJ databases">
        <authorList>
            <person name="Noh H."/>
        </authorList>
    </citation>
    <scope>NUCLEOTIDE SEQUENCE</scope>
    <source>
        <strain evidence="8">DUCC20226</strain>
    </source>
</reference>
<feature type="transmembrane region" description="Helical" evidence="6">
    <location>
        <begin position="188"/>
        <end position="209"/>
    </location>
</feature>
<evidence type="ECO:0000256" key="2">
    <source>
        <dbReference type="ARBA" id="ARBA00022692"/>
    </source>
</evidence>
<feature type="transmembrane region" description="Helical" evidence="6">
    <location>
        <begin position="260"/>
        <end position="278"/>
    </location>
</feature>
<comment type="subcellular location">
    <subcellularLocation>
        <location evidence="1">Membrane</location>
        <topology evidence="1">Multi-pass membrane protein</topology>
    </subcellularLocation>
</comment>
<keyword evidence="3 6" id="KW-1133">Transmembrane helix</keyword>
<feature type="transmembrane region" description="Helical" evidence="6">
    <location>
        <begin position="221"/>
        <end position="240"/>
    </location>
</feature>
<dbReference type="Pfam" id="PF20684">
    <property type="entry name" value="Fung_rhodopsin"/>
    <property type="match status" value="1"/>
</dbReference>
<dbReference type="GO" id="GO:0016020">
    <property type="term" value="C:membrane"/>
    <property type="evidence" value="ECO:0007669"/>
    <property type="project" value="UniProtKB-SubCell"/>
</dbReference>
<dbReference type="Proteomes" id="UP001265746">
    <property type="component" value="Unassembled WGS sequence"/>
</dbReference>
<dbReference type="EMBL" id="JAUJFL010000011">
    <property type="protein sequence ID" value="KAK2596435.1"/>
    <property type="molecule type" value="Genomic_DNA"/>
</dbReference>
<organism evidence="8 9">
    <name type="scientific">Phomopsis amygdali</name>
    <name type="common">Fusicoccum amygdali</name>
    <dbReference type="NCBI Taxonomy" id="1214568"/>
    <lineage>
        <taxon>Eukaryota</taxon>
        <taxon>Fungi</taxon>
        <taxon>Dikarya</taxon>
        <taxon>Ascomycota</taxon>
        <taxon>Pezizomycotina</taxon>
        <taxon>Sordariomycetes</taxon>
        <taxon>Sordariomycetidae</taxon>
        <taxon>Diaporthales</taxon>
        <taxon>Diaporthaceae</taxon>
        <taxon>Diaporthe</taxon>
    </lineage>
</organism>
<feature type="transmembrane region" description="Helical" evidence="6">
    <location>
        <begin position="139"/>
        <end position="168"/>
    </location>
</feature>
<dbReference type="InterPro" id="IPR049326">
    <property type="entry name" value="Rhodopsin_dom_fungi"/>
</dbReference>
<feature type="transmembrane region" description="Helical" evidence="6">
    <location>
        <begin position="110"/>
        <end position="132"/>
    </location>
</feature>
<protein>
    <recommendedName>
        <fullName evidence="7">Rhodopsin domain-containing protein</fullName>
    </recommendedName>
</protein>
<feature type="domain" description="Rhodopsin" evidence="7">
    <location>
        <begin position="44"/>
        <end position="281"/>
    </location>
</feature>
<dbReference type="PANTHER" id="PTHR33048:SF47">
    <property type="entry name" value="INTEGRAL MEMBRANE PROTEIN-RELATED"/>
    <property type="match status" value="1"/>
</dbReference>
<name>A0AAD9VY57_PHOAM</name>
<accession>A0AAD9VY57</accession>
<keyword evidence="2 6" id="KW-0812">Transmembrane</keyword>
<evidence type="ECO:0000256" key="3">
    <source>
        <dbReference type="ARBA" id="ARBA00022989"/>
    </source>
</evidence>